<dbReference type="InterPro" id="IPR020846">
    <property type="entry name" value="MFS_dom"/>
</dbReference>
<feature type="region of interest" description="Disordered" evidence="8">
    <location>
        <begin position="1"/>
        <end position="26"/>
    </location>
</feature>
<comment type="caution">
    <text evidence="11">The sequence shown here is derived from an EMBL/GenBank/DDBJ whole genome shotgun (WGS) entry which is preliminary data.</text>
</comment>
<proteinExistence type="predicted"/>
<reference evidence="11 12" key="1">
    <citation type="journal article" date="2019" name="Int. J. Syst. Evol. Microbiol.">
        <title>The Global Catalogue of Microorganisms (GCM) 10K type strain sequencing project: providing services to taxonomists for standard genome sequencing and annotation.</title>
        <authorList>
            <consortium name="The Broad Institute Genomics Platform"/>
            <consortium name="The Broad Institute Genome Sequencing Center for Infectious Disease"/>
            <person name="Wu L."/>
            <person name="Ma J."/>
        </authorList>
    </citation>
    <scope>NUCLEOTIDE SEQUENCE [LARGE SCALE GENOMIC DNA]</scope>
    <source>
        <strain evidence="11 12">JCM 15589</strain>
    </source>
</reference>
<accession>A0ABN2IQ79</accession>
<keyword evidence="12" id="KW-1185">Reference proteome</keyword>
<evidence type="ECO:0000256" key="4">
    <source>
        <dbReference type="ARBA" id="ARBA00022692"/>
    </source>
</evidence>
<keyword evidence="6 9" id="KW-1133">Transmembrane helix</keyword>
<feature type="transmembrane region" description="Helical" evidence="9">
    <location>
        <begin position="410"/>
        <end position="427"/>
    </location>
</feature>
<feature type="compositionally biased region" description="Polar residues" evidence="8">
    <location>
        <begin position="1"/>
        <end position="17"/>
    </location>
</feature>
<evidence type="ECO:0000256" key="8">
    <source>
        <dbReference type="SAM" id="MobiDB-lite"/>
    </source>
</evidence>
<feature type="transmembrane region" description="Helical" evidence="9">
    <location>
        <begin position="143"/>
        <end position="167"/>
    </location>
</feature>
<dbReference type="EMBL" id="BAAAPM010000002">
    <property type="protein sequence ID" value="GAA1709570.1"/>
    <property type="molecule type" value="Genomic_DNA"/>
</dbReference>
<evidence type="ECO:0000256" key="7">
    <source>
        <dbReference type="ARBA" id="ARBA00023136"/>
    </source>
</evidence>
<evidence type="ECO:0000313" key="12">
    <source>
        <dbReference type="Proteomes" id="UP001501138"/>
    </source>
</evidence>
<dbReference type="InterPro" id="IPR005828">
    <property type="entry name" value="MFS_sugar_transport-like"/>
</dbReference>
<dbReference type="PROSITE" id="PS00217">
    <property type="entry name" value="SUGAR_TRANSPORT_2"/>
    <property type="match status" value="1"/>
</dbReference>
<feature type="transmembrane region" description="Helical" evidence="9">
    <location>
        <begin position="188"/>
        <end position="211"/>
    </location>
</feature>
<evidence type="ECO:0000259" key="10">
    <source>
        <dbReference type="PROSITE" id="PS50850"/>
    </source>
</evidence>
<comment type="subcellular location">
    <subcellularLocation>
        <location evidence="1">Cell membrane</location>
        <topology evidence="1">Multi-pass membrane protein</topology>
    </subcellularLocation>
</comment>
<dbReference type="PANTHER" id="PTHR43528">
    <property type="entry name" value="ALPHA-KETOGLUTARATE PERMEASE"/>
    <property type="match status" value="1"/>
</dbReference>
<feature type="transmembrane region" description="Helical" evidence="9">
    <location>
        <begin position="65"/>
        <end position="98"/>
    </location>
</feature>
<dbReference type="InterPro" id="IPR005829">
    <property type="entry name" value="Sugar_transporter_CS"/>
</dbReference>
<evidence type="ECO:0000313" key="11">
    <source>
        <dbReference type="EMBL" id="GAA1709570.1"/>
    </source>
</evidence>
<feature type="transmembrane region" description="Helical" evidence="9">
    <location>
        <begin position="223"/>
        <end position="240"/>
    </location>
</feature>
<feature type="transmembrane region" description="Helical" evidence="9">
    <location>
        <begin position="374"/>
        <end position="398"/>
    </location>
</feature>
<feature type="compositionally biased region" description="Basic and acidic residues" evidence="8">
    <location>
        <begin position="498"/>
        <end position="507"/>
    </location>
</feature>
<feature type="transmembrane region" description="Helical" evidence="9">
    <location>
        <begin position="346"/>
        <end position="368"/>
    </location>
</feature>
<evidence type="ECO:0000256" key="6">
    <source>
        <dbReference type="ARBA" id="ARBA00022989"/>
    </source>
</evidence>
<keyword evidence="7 9" id="KW-0472">Membrane</keyword>
<protein>
    <submittedName>
        <fullName evidence="11">Glycine betaine/L-proline transporter ProP</fullName>
    </submittedName>
</protein>
<feature type="domain" description="Major facilitator superfamily (MFS) profile" evidence="10">
    <location>
        <begin position="47"/>
        <end position="463"/>
    </location>
</feature>
<evidence type="ECO:0000256" key="5">
    <source>
        <dbReference type="ARBA" id="ARBA00022847"/>
    </source>
</evidence>
<feature type="region of interest" description="Disordered" evidence="8">
    <location>
        <begin position="488"/>
        <end position="507"/>
    </location>
</feature>
<keyword evidence="2" id="KW-0813">Transport</keyword>
<evidence type="ECO:0000256" key="3">
    <source>
        <dbReference type="ARBA" id="ARBA00022475"/>
    </source>
</evidence>
<dbReference type="PROSITE" id="PS50850">
    <property type="entry name" value="MFS"/>
    <property type="match status" value="1"/>
</dbReference>
<organism evidence="11 12">
    <name type="scientific">Isoptericola hypogeus</name>
    <dbReference type="NCBI Taxonomy" id="300179"/>
    <lineage>
        <taxon>Bacteria</taxon>
        <taxon>Bacillati</taxon>
        <taxon>Actinomycetota</taxon>
        <taxon>Actinomycetes</taxon>
        <taxon>Micrococcales</taxon>
        <taxon>Promicromonosporaceae</taxon>
        <taxon>Isoptericola</taxon>
    </lineage>
</organism>
<keyword evidence="4 9" id="KW-0812">Transmembrane</keyword>
<feature type="transmembrane region" description="Helical" evidence="9">
    <location>
        <begin position="317"/>
        <end position="334"/>
    </location>
</feature>
<name>A0ABN2IQ79_9MICO</name>
<dbReference type="Gene3D" id="1.20.1250.20">
    <property type="entry name" value="MFS general substrate transporter like domains"/>
    <property type="match status" value="2"/>
</dbReference>
<dbReference type="InterPro" id="IPR036259">
    <property type="entry name" value="MFS_trans_sf"/>
</dbReference>
<feature type="transmembrane region" description="Helical" evidence="9">
    <location>
        <begin position="439"/>
        <end position="458"/>
    </location>
</feature>
<dbReference type="PANTHER" id="PTHR43528:SF1">
    <property type="entry name" value="ALPHA-KETOGLUTARATE PERMEASE"/>
    <property type="match status" value="1"/>
</dbReference>
<keyword evidence="5" id="KW-0769">Symport</keyword>
<evidence type="ECO:0000256" key="9">
    <source>
        <dbReference type="SAM" id="Phobius"/>
    </source>
</evidence>
<dbReference type="InterPro" id="IPR051084">
    <property type="entry name" value="H+-coupled_symporters"/>
</dbReference>
<evidence type="ECO:0000256" key="2">
    <source>
        <dbReference type="ARBA" id="ARBA00022448"/>
    </source>
</evidence>
<keyword evidence="3" id="KW-1003">Cell membrane</keyword>
<dbReference type="Proteomes" id="UP001501138">
    <property type="component" value="Unassembled WGS sequence"/>
</dbReference>
<sequence length="507" mass="52893">MTAVTSPAPSGRPSTAGVSAPQARPTRRRRLRLADITVVDGAMLKKTIGGTAVGNLMEWYDVGIYGYLAVTMGAVFLPTASAGVQVLFSLGVFASTYVARPLGGIVCGRIGDRIGRQKVLSFTLTMMAASTFLIGLLPTYGAIGVAAPLLLVVLKLLQGFSTGGEYAGVTTFVAEHAPDRRRGWAASFLDFGSYLGFAAGAVVVTVLQLVLGQQAMLDGGWRIPFLIAGPIGAFAVWFRLKIEETPAFQAQQAAAEQGEGGAALQPAVATPTLRSQWKLLVVAMILVAVANTAAYALTSYMPTYLTDTLGYDAVDGTLLTVPVLVLMAGLILVAGPVSDRVGRKPLMWIGAGAMLVLSVPAFLLIGLGHVWSTLLGLVLLALPVACMVGVQAATLPAMFPTAVRYRSMGLAYNVSLALFGGTTPLLVESLTQATGSSLAPAYYLMGFAVVGAVTVFFLRESAGQPLPGAMPSVDTRAEAVELVATQDDNPDLDLDTLPLDREPVGAR</sequence>
<evidence type="ECO:0000256" key="1">
    <source>
        <dbReference type="ARBA" id="ARBA00004651"/>
    </source>
</evidence>
<dbReference type="SUPFAM" id="SSF103473">
    <property type="entry name" value="MFS general substrate transporter"/>
    <property type="match status" value="1"/>
</dbReference>
<dbReference type="PROSITE" id="PS00216">
    <property type="entry name" value="SUGAR_TRANSPORT_1"/>
    <property type="match status" value="1"/>
</dbReference>
<gene>
    <name evidence="11" type="primary">proP</name>
    <name evidence="11" type="ORF">GCM10009809_02380</name>
</gene>
<dbReference type="RefSeq" id="WP_425553604.1">
    <property type="nucleotide sequence ID" value="NZ_BAAAPM010000002.1"/>
</dbReference>
<dbReference type="Pfam" id="PF00083">
    <property type="entry name" value="Sugar_tr"/>
    <property type="match status" value="1"/>
</dbReference>
<feature type="transmembrane region" description="Helical" evidence="9">
    <location>
        <begin position="279"/>
        <end position="297"/>
    </location>
</feature>